<accession>A0AAE4MH02</accession>
<dbReference type="AlphaFoldDB" id="A0AAE4MH02"/>
<proteinExistence type="predicted"/>
<gene>
    <name evidence="1" type="ORF">McpCs1_14680</name>
</gene>
<evidence type="ECO:0000313" key="1">
    <source>
        <dbReference type="EMBL" id="MDV0444074.1"/>
    </source>
</evidence>
<keyword evidence="2" id="KW-1185">Reference proteome</keyword>
<reference evidence="1 2" key="1">
    <citation type="submission" date="2023-06" db="EMBL/GenBank/DDBJ databases">
        <title>Genome sequence of Methancorpusculaceae sp. Cs1.</title>
        <authorList>
            <person name="Protasov E."/>
            <person name="Platt K."/>
            <person name="Poehlein A."/>
            <person name="Daniel R."/>
            <person name="Brune A."/>
        </authorList>
    </citation>
    <scope>NUCLEOTIDE SEQUENCE [LARGE SCALE GENOMIC DNA]</scope>
    <source>
        <strain evidence="1 2">Cs1</strain>
    </source>
</reference>
<sequence>MSERRLKKIGSNCRHLTISPVEGVITEDKKMSKCFDICVKHLKKFFPDVHAGEIIFHPYRLREDVRARLIQYCKDQELNEPSYSSGGFWKLAHDDVLNLGSLSAYRVFSPHFHLLCFGYFPRADEYFLDTGGWVYKNIRSVSLKIEIREDGSHANDVEAVAAYLLTHCGIELNESGKAVKTHRAFGLMSPRYFRLGTGECIYLSSFLLCPKCLEKSEKTHLLLYDIDDNPMLHHDYIDGVDEPCEVRVVTKIPNYILHAPEPRKPRPCFGVSAMLMTDNRHKKEV</sequence>
<name>A0AAE4MH02_9EURY</name>
<organism evidence="1 2">
    <name type="scientific">Methanorbis rubei</name>
    <dbReference type="NCBI Taxonomy" id="3028300"/>
    <lineage>
        <taxon>Archaea</taxon>
        <taxon>Methanobacteriati</taxon>
        <taxon>Methanobacteriota</taxon>
        <taxon>Stenosarchaea group</taxon>
        <taxon>Methanomicrobia</taxon>
        <taxon>Methanomicrobiales</taxon>
        <taxon>Methanocorpusculaceae</taxon>
        <taxon>Methanorbis</taxon>
    </lineage>
</organism>
<protein>
    <submittedName>
        <fullName evidence="1">Uncharacterized protein</fullName>
    </submittedName>
</protein>
<comment type="caution">
    <text evidence="1">The sequence shown here is derived from an EMBL/GenBank/DDBJ whole genome shotgun (WGS) entry which is preliminary data.</text>
</comment>
<dbReference type="EMBL" id="JAWDKB010000006">
    <property type="protein sequence ID" value="MDV0444074.1"/>
    <property type="molecule type" value="Genomic_DNA"/>
</dbReference>
<evidence type="ECO:0000313" key="2">
    <source>
        <dbReference type="Proteomes" id="UP001283212"/>
    </source>
</evidence>
<dbReference type="Proteomes" id="UP001283212">
    <property type="component" value="Unassembled WGS sequence"/>
</dbReference>